<dbReference type="GO" id="GO:0046872">
    <property type="term" value="F:metal ion binding"/>
    <property type="evidence" value="ECO:0007669"/>
    <property type="project" value="UniProtKB-KW"/>
</dbReference>
<dbReference type="PANTHER" id="PTHR11228">
    <property type="entry name" value="RADICAL SAM DOMAIN PROTEIN"/>
    <property type="match status" value="1"/>
</dbReference>
<dbReference type="InterPro" id="IPR013785">
    <property type="entry name" value="Aldolase_TIM"/>
</dbReference>
<dbReference type="InterPro" id="IPR050377">
    <property type="entry name" value="Radical_SAM_PqqE_MftC-like"/>
</dbReference>
<evidence type="ECO:0000256" key="4">
    <source>
        <dbReference type="ARBA" id="ARBA00023014"/>
    </source>
</evidence>
<evidence type="ECO:0000313" key="7">
    <source>
        <dbReference type="Proteomes" id="UP000199182"/>
    </source>
</evidence>
<dbReference type="CDD" id="cd01335">
    <property type="entry name" value="Radical_SAM"/>
    <property type="match status" value="1"/>
</dbReference>
<evidence type="ECO:0000256" key="1">
    <source>
        <dbReference type="ARBA" id="ARBA00022691"/>
    </source>
</evidence>
<dbReference type="PANTHER" id="PTHR11228:SF7">
    <property type="entry name" value="PQQA PEPTIDE CYCLASE"/>
    <property type="match status" value="1"/>
</dbReference>
<dbReference type="InterPro" id="IPR007197">
    <property type="entry name" value="rSAM"/>
</dbReference>
<dbReference type="RefSeq" id="WP_092642703.1">
    <property type="nucleotide sequence ID" value="NZ_FNID01000038.1"/>
</dbReference>
<keyword evidence="2" id="KW-0479">Metal-binding</keyword>
<protein>
    <submittedName>
        <fullName evidence="6">Radical SAM enzyme, TIGR04100 family</fullName>
    </submittedName>
</protein>
<evidence type="ECO:0000256" key="2">
    <source>
        <dbReference type="ARBA" id="ARBA00022723"/>
    </source>
</evidence>
<name>A0A1H0F7F3_9FIRM</name>
<feature type="domain" description="Radical SAM core" evidence="5">
    <location>
        <begin position="5"/>
        <end position="199"/>
    </location>
</feature>
<evidence type="ECO:0000313" key="6">
    <source>
        <dbReference type="EMBL" id="SDN90469.1"/>
    </source>
</evidence>
<sequence>MTIFYKYGGKLYINVTNRCSCNCTFCIRQNGDTVGDSGSLWLEHEPSFEEIVKAFEAIDITGFTEVVFCGYGEPMERLDIVLQTCEYLRRVSKLKIRLNTNGLSDLINGKPTAHLLKGLVDTVSISLNASNAKEYESVCRPSFGENAFPAMLQFARDCMQSVERVIFSVVDIIPKQEIEACQKLADEMGIPLRVRVYEG</sequence>
<dbReference type="PROSITE" id="PS51918">
    <property type="entry name" value="RADICAL_SAM"/>
    <property type="match status" value="1"/>
</dbReference>
<accession>A0A1H0F7F3</accession>
<dbReference type="EMBL" id="FNID01000038">
    <property type="protein sequence ID" value="SDN90469.1"/>
    <property type="molecule type" value="Genomic_DNA"/>
</dbReference>
<dbReference type="SFLD" id="SFLDS00029">
    <property type="entry name" value="Radical_SAM"/>
    <property type="match status" value="1"/>
</dbReference>
<keyword evidence="7" id="KW-1185">Reference proteome</keyword>
<dbReference type="NCBIfam" id="TIGR04100">
    <property type="entry name" value="rSAM_pair_X"/>
    <property type="match status" value="1"/>
</dbReference>
<dbReference type="InterPro" id="IPR023821">
    <property type="entry name" value="rSAM_TatD-assoc"/>
</dbReference>
<reference evidence="6 7" key="1">
    <citation type="submission" date="2016-10" db="EMBL/GenBank/DDBJ databases">
        <authorList>
            <person name="de Groot N.N."/>
        </authorList>
    </citation>
    <scope>NUCLEOTIDE SEQUENCE [LARGE SCALE GENOMIC DNA]</scope>
    <source>
        <strain evidence="6 7">CGMCC 1.5012</strain>
    </source>
</reference>
<dbReference type="GO" id="GO:0051536">
    <property type="term" value="F:iron-sulfur cluster binding"/>
    <property type="evidence" value="ECO:0007669"/>
    <property type="project" value="UniProtKB-KW"/>
</dbReference>
<dbReference type="Pfam" id="PF04055">
    <property type="entry name" value="Radical_SAM"/>
    <property type="match status" value="1"/>
</dbReference>
<keyword evidence="4" id="KW-0411">Iron-sulfur</keyword>
<dbReference type="OrthoDB" id="6258756at2"/>
<keyword evidence="3" id="KW-0408">Iron</keyword>
<proteinExistence type="predicted"/>
<dbReference type="NCBIfam" id="TIGR04038">
    <property type="entry name" value="tatD_link_rSAM"/>
    <property type="match status" value="1"/>
</dbReference>
<dbReference type="Proteomes" id="UP000199182">
    <property type="component" value="Unassembled WGS sequence"/>
</dbReference>
<evidence type="ECO:0000259" key="5">
    <source>
        <dbReference type="PROSITE" id="PS51918"/>
    </source>
</evidence>
<keyword evidence="1" id="KW-0949">S-adenosyl-L-methionine</keyword>
<dbReference type="InterPro" id="IPR023822">
    <property type="entry name" value="rSAM_TatD-assoc_bac"/>
</dbReference>
<dbReference type="SUPFAM" id="SSF102114">
    <property type="entry name" value="Radical SAM enzymes"/>
    <property type="match status" value="1"/>
</dbReference>
<dbReference type="STRING" id="258515.SAMN05192585_13823"/>
<dbReference type="Gene3D" id="3.20.20.70">
    <property type="entry name" value="Aldolase class I"/>
    <property type="match status" value="1"/>
</dbReference>
<organism evidence="6 7">
    <name type="scientific">Acetanaerobacterium elongatum</name>
    <dbReference type="NCBI Taxonomy" id="258515"/>
    <lineage>
        <taxon>Bacteria</taxon>
        <taxon>Bacillati</taxon>
        <taxon>Bacillota</taxon>
        <taxon>Clostridia</taxon>
        <taxon>Eubacteriales</taxon>
        <taxon>Oscillospiraceae</taxon>
        <taxon>Acetanaerobacterium</taxon>
    </lineage>
</organism>
<evidence type="ECO:0000256" key="3">
    <source>
        <dbReference type="ARBA" id="ARBA00023004"/>
    </source>
</evidence>
<dbReference type="GO" id="GO:0003824">
    <property type="term" value="F:catalytic activity"/>
    <property type="evidence" value="ECO:0007669"/>
    <property type="project" value="InterPro"/>
</dbReference>
<dbReference type="InterPro" id="IPR058240">
    <property type="entry name" value="rSAM_sf"/>
</dbReference>
<dbReference type="SFLD" id="SFLDG01111">
    <property type="entry name" value="Uncharacterised_Radical_SAM_Su"/>
    <property type="match status" value="1"/>
</dbReference>
<dbReference type="AlphaFoldDB" id="A0A1H0F7F3"/>
<gene>
    <name evidence="6" type="ORF">SAMN05192585_13823</name>
</gene>